<reference evidence="2" key="1">
    <citation type="submission" date="2015-01" db="EMBL/GenBank/DDBJ databases">
        <authorList>
            <person name="Manzoor Shahid"/>
            <person name="Zubair Saima"/>
        </authorList>
    </citation>
    <scope>NUCLEOTIDE SEQUENCE [LARGE SCALE GENOMIC DNA]</scope>
    <source>
        <strain evidence="2">Sp3</strain>
    </source>
</reference>
<gene>
    <name evidence="1" type="ORF">SSCH_610009</name>
</gene>
<evidence type="ECO:0000313" key="2">
    <source>
        <dbReference type="Proteomes" id="UP000046155"/>
    </source>
</evidence>
<keyword evidence="2" id="KW-1185">Reference proteome</keyword>
<dbReference type="AlphaFoldDB" id="A0A0B7MQ80"/>
<dbReference type="Proteomes" id="UP000046155">
    <property type="component" value="Unassembled WGS sequence"/>
</dbReference>
<dbReference type="EMBL" id="CDRZ01000260">
    <property type="protein sequence ID" value="CEO89842.1"/>
    <property type="molecule type" value="Genomic_DNA"/>
</dbReference>
<proteinExistence type="predicted"/>
<sequence length="87" mass="9696">MASITNAIHSPGSISVRPLLSINIDFILLSKETTPPAIPTGNIVGNGHYRHVRLAANKWLETVINQVKTNLDEFLYLVVQQLYPIRC</sequence>
<accession>A0A0B7MQ80</accession>
<name>A0A0B7MQ80_9FIRM</name>
<protein>
    <submittedName>
        <fullName evidence="1">Uncharacterized protein</fullName>
    </submittedName>
</protein>
<evidence type="ECO:0000313" key="1">
    <source>
        <dbReference type="EMBL" id="CEO89842.1"/>
    </source>
</evidence>
<organism evidence="1 2">
    <name type="scientific">Syntrophaceticus schinkii</name>
    <dbReference type="NCBI Taxonomy" id="499207"/>
    <lineage>
        <taxon>Bacteria</taxon>
        <taxon>Bacillati</taxon>
        <taxon>Bacillota</taxon>
        <taxon>Clostridia</taxon>
        <taxon>Thermoanaerobacterales</taxon>
        <taxon>Thermoanaerobacterales Family III. Incertae Sedis</taxon>
        <taxon>Syntrophaceticus</taxon>
    </lineage>
</organism>